<keyword evidence="2" id="KW-0963">Cytoplasm</keyword>
<dbReference type="AlphaFoldDB" id="A0AA88W183"/>
<dbReference type="EMBL" id="JAVXUP010000953">
    <property type="protein sequence ID" value="KAK3018145.1"/>
    <property type="molecule type" value="Genomic_DNA"/>
</dbReference>
<evidence type="ECO:0000256" key="4">
    <source>
        <dbReference type="SAM" id="MobiDB-lite"/>
    </source>
</evidence>
<dbReference type="PANTHER" id="PTHR14791">
    <property type="entry name" value="BOMB/KIRA PROTEINS"/>
    <property type="match status" value="1"/>
</dbReference>
<organism evidence="6 7">
    <name type="scientific">Escallonia herrerae</name>
    <dbReference type="NCBI Taxonomy" id="1293975"/>
    <lineage>
        <taxon>Eukaryota</taxon>
        <taxon>Viridiplantae</taxon>
        <taxon>Streptophyta</taxon>
        <taxon>Embryophyta</taxon>
        <taxon>Tracheophyta</taxon>
        <taxon>Spermatophyta</taxon>
        <taxon>Magnoliopsida</taxon>
        <taxon>eudicotyledons</taxon>
        <taxon>Gunneridae</taxon>
        <taxon>Pentapetalae</taxon>
        <taxon>asterids</taxon>
        <taxon>campanulids</taxon>
        <taxon>Escalloniales</taxon>
        <taxon>Escalloniaceae</taxon>
        <taxon>Escallonia</taxon>
    </lineage>
</organism>
<dbReference type="Proteomes" id="UP001188597">
    <property type="component" value="Unassembled WGS sequence"/>
</dbReference>
<evidence type="ECO:0000259" key="5">
    <source>
        <dbReference type="PROSITE" id="PS50020"/>
    </source>
</evidence>
<name>A0AA88W183_9ASTE</name>
<sequence length="252" mass="28279">MTSPNMATITASLERSLQNCSLNHHRGNSGSNSSSIGSSGSGVGFGRSDSPENHLSSTSDATLELNSQLSPLPYHWEQCLDLKTGEVYYINWRTGMRVKEDPRTSAGDFYESEEEEEEEEDDGDDESDCESESEGESSWETSASSSREQQQHVEYHRYGHQYQNRSHKVDEKGHVLVVAGCKSCLIYGLQNEAWTFTLIFVLPSCFPFSLGKIVVEEMDFQVPGARSILNEVLENIIGSDWDVLHLRLRKEL</sequence>
<dbReference type="InterPro" id="IPR001202">
    <property type="entry name" value="WW_dom"/>
</dbReference>
<dbReference type="GO" id="GO:0005737">
    <property type="term" value="C:cytoplasm"/>
    <property type="evidence" value="ECO:0007669"/>
    <property type="project" value="UniProtKB-SubCell"/>
</dbReference>
<evidence type="ECO:0000256" key="3">
    <source>
        <dbReference type="ARBA" id="ARBA00022553"/>
    </source>
</evidence>
<accession>A0AA88W183</accession>
<gene>
    <name evidence="6" type="ORF">RJ639_003815</name>
</gene>
<dbReference type="InterPro" id="IPR036020">
    <property type="entry name" value="WW_dom_sf"/>
</dbReference>
<keyword evidence="3" id="KW-0597">Phosphoprotein</keyword>
<evidence type="ECO:0000313" key="6">
    <source>
        <dbReference type="EMBL" id="KAK3018145.1"/>
    </source>
</evidence>
<evidence type="ECO:0000256" key="2">
    <source>
        <dbReference type="ARBA" id="ARBA00022490"/>
    </source>
</evidence>
<dbReference type="PROSITE" id="PS50020">
    <property type="entry name" value="WW_DOMAIN_2"/>
    <property type="match status" value="1"/>
</dbReference>
<feature type="region of interest" description="Disordered" evidence="4">
    <location>
        <begin position="101"/>
        <end position="146"/>
    </location>
</feature>
<dbReference type="PANTHER" id="PTHR14791:SF29">
    <property type="entry name" value="PROTEIN KIBRA"/>
    <property type="match status" value="1"/>
</dbReference>
<feature type="compositionally biased region" description="Low complexity" evidence="4">
    <location>
        <begin position="28"/>
        <end position="38"/>
    </location>
</feature>
<dbReference type="SUPFAM" id="SSF51045">
    <property type="entry name" value="WW domain"/>
    <property type="match status" value="1"/>
</dbReference>
<feature type="domain" description="WW" evidence="5">
    <location>
        <begin position="70"/>
        <end position="104"/>
    </location>
</feature>
<feature type="compositionally biased region" description="Acidic residues" evidence="4">
    <location>
        <begin position="110"/>
        <end position="137"/>
    </location>
</feature>
<comment type="caution">
    <text evidence="6">The sequence shown here is derived from an EMBL/GenBank/DDBJ whole genome shotgun (WGS) entry which is preliminary data.</text>
</comment>
<dbReference type="InterPro" id="IPR051105">
    <property type="entry name" value="WWC/KIBRA_Hippo_Reg"/>
</dbReference>
<keyword evidence="7" id="KW-1185">Reference proteome</keyword>
<reference evidence="6" key="1">
    <citation type="submission" date="2022-12" db="EMBL/GenBank/DDBJ databases">
        <title>Draft genome assemblies for two species of Escallonia (Escalloniales).</title>
        <authorList>
            <person name="Chanderbali A."/>
            <person name="Dervinis C."/>
            <person name="Anghel I."/>
            <person name="Soltis D."/>
            <person name="Soltis P."/>
            <person name="Zapata F."/>
        </authorList>
    </citation>
    <scope>NUCLEOTIDE SEQUENCE</scope>
    <source>
        <strain evidence="6">UCBG64.0493</strain>
        <tissue evidence="6">Leaf</tissue>
    </source>
</reference>
<dbReference type="Gene3D" id="2.20.70.10">
    <property type="match status" value="1"/>
</dbReference>
<feature type="region of interest" description="Disordered" evidence="4">
    <location>
        <begin position="21"/>
        <end position="59"/>
    </location>
</feature>
<comment type="subcellular location">
    <subcellularLocation>
        <location evidence="1">Cytoplasm</location>
    </subcellularLocation>
</comment>
<proteinExistence type="predicted"/>
<evidence type="ECO:0000256" key="1">
    <source>
        <dbReference type="ARBA" id="ARBA00004496"/>
    </source>
</evidence>
<evidence type="ECO:0000313" key="7">
    <source>
        <dbReference type="Proteomes" id="UP001188597"/>
    </source>
</evidence>
<protein>
    <recommendedName>
        <fullName evidence="5">WW domain-containing protein</fullName>
    </recommendedName>
</protein>